<dbReference type="PANTHER" id="PTHR35132">
    <property type="entry name" value="SERINE/ARGININE REPETITIVE MATRIX-LIKE PROTEIN"/>
    <property type="match status" value="1"/>
</dbReference>
<feature type="region of interest" description="Disordered" evidence="1">
    <location>
        <begin position="323"/>
        <end position="342"/>
    </location>
</feature>
<keyword evidence="3" id="KW-1185">Reference proteome</keyword>
<feature type="compositionally biased region" description="Polar residues" evidence="1">
    <location>
        <begin position="8"/>
        <end position="21"/>
    </location>
</feature>
<feature type="region of interest" description="Disordered" evidence="1">
    <location>
        <begin position="182"/>
        <end position="290"/>
    </location>
</feature>
<proteinExistence type="predicted"/>
<comment type="caution">
    <text evidence="2">The sequence shown here is derived from an EMBL/GenBank/DDBJ whole genome shotgun (WGS) entry which is preliminary data.</text>
</comment>
<reference evidence="2 3" key="1">
    <citation type="submission" date="2021-09" db="EMBL/GenBank/DDBJ databases">
        <title>Genomic insights and catalytic innovation underlie evolution of tropane alkaloids biosynthesis.</title>
        <authorList>
            <person name="Wang Y.-J."/>
            <person name="Tian T."/>
            <person name="Huang J.-P."/>
            <person name="Huang S.-X."/>
        </authorList>
    </citation>
    <scope>NUCLEOTIDE SEQUENCE [LARGE SCALE GENOMIC DNA]</scope>
    <source>
        <strain evidence="2">KIB-2018</strain>
        <tissue evidence="2">Leaf</tissue>
    </source>
</reference>
<evidence type="ECO:0000313" key="3">
    <source>
        <dbReference type="Proteomes" id="UP001159364"/>
    </source>
</evidence>
<feature type="compositionally biased region" description="Low complexity" evidence="1">
    <location>
        <begin position="95"/>
        <end position="108"/>
    </location>
</feature>
<feature type="compositionally biased region" description="Basic and acidic residues" evidence="1">
    <location>
        <begin position="116"/>
        <end position="157"/>
    </location>
</feature>
<feature type="compositionally biased region" description="Basic and acidic residues" evidence="1">
    <location>
        <begin position="253"/>
        <end position="271"/>
    </location>
</feature>
<name>A0AAV8T428_9ROSI</name>
<dbReference type="EMBL" id="JAIWQS010000006">
    <property type="protein sequence ID" value="KAJ8761308.1"/>
    <property type="molecule type" value="Genomic_DNA"/>
</dbReference>
<dbReference type="PANTHER" id="PTHR35132:SF1">
    <property type="entry name" value="SERINE_ARGININE REPETITIVE MATRIX-LIKE PROTEIN"/>
    <property type="match status" value="1"/>
</dbReference>
<dbReference type="AlphaFoldDB" id="A0AAV8T428"/>
<evidence type="ECO:0000313" key="2">
    <source>
        <dbReference type="EMBL" id="KAJ8761308.1"/>
    </source>
</evidence>
<feature type="compositionally biased region" description="Polar residues" evidence="1">
    <location>
        <begin position="197"/>
        <end position="216"/>
    </location>
</feature>
<accession>A0AAV8T428</accession>
<gene>
    <name evidence="2" type="ORF">K2173_001364</name>
</gene>
<sequence length="355" mass="38271">MEEDNQARVANQEPQHLSPCNSGRRRTSNASRSPEFEFWMVRNPSFPQSNLLSADQLFVDGVLLPLHQLNLQNHHHLDPPDNPLSEADPDPEPPNNSSSQAAAAITTSEPSTASKRWKDIFKKGDKKTSKNPEDKVLSRDNSSNKEDNKEKKMRDKNGGGGGHNNATPAALNINIWPFSRSRSAGNGVSRPKMFPGTSATRKVSSAPCSRSNSAGESKSRKWPSSPGRPGVYLGRSSPVWQARRGSASGVKSTYHEALGRSGKKEVTEQRRGKTSGASGRKINNGGGSMSKTSKVLNLNVPMCIGYGQHLSCTSGDNVAGGGDGKTGGHALRNNSHPGNGGNLFNLRSFFTRKVY</sequence>
<evidence type="ECO:0000256" key="1">
    <source>
        <dbReference type="SAM" id="MobiDB-lite"/>
    </source>
</evidence>
<organism evidence="2 3">
    <name type="scientific">Erythroxylum novogranatense</name>
    <dbReference type="NCBI Taxonomy" id="1862640"/>
    <lineage>
        <taxon>Eukaryota</taxon>
        <taxon>Viridiplantae</taxon>
        <taxon>Streptophyta</taxon>
        <taxon>Embryophyta</taxon>
        <taxon>Tracheophyta</taxon>
        <taxon>Spermatophyta</taxon>
        <taxon>Magnoliopsida</taxon>
        <taxon>eudicotyledons</taxon>
        <taxon>Gunneridae</taxon>
        <taxon>Pentapetalae</taxon>
        <taxon>rosids</taxon>
        <taxon>fabids</taxon>
        <taxon>Malpighiales</taxon>
        <taxon>Erythroxylaceae</taxon>
        <taxon>Erythroxylum</taxon>
    </lineage>
</organism>
<dbReference type="Proteomes" id="UP001159364">
    <property type="component" value="Linkage Group LG06"/>
</dbReference>
<feature type="region of interest" description="Disordered" evidence="1">
    <location>
        <begin position="1"/>
        <end position="32"/>
    </location>
</feature>
<feature type="region of interest" description="Disordered" evidence="1">
    <location>
        <begin position="73"/>
        <end position="169"/>
    </location>
</feature>
<protein>
    <submittedName>
        <fullName evidence="2">Uncharacterized protein</fullName>
    </submittedName>
</protein>